<dbReference type="InterPro" id="IPR017871">
    <property type="entry name" value="ABC_transporter-like_CS"/>
</dbReference>
<dbReference type="Gene3D" id="3.40.50.300">
    <property type="entry name" value="P-loop containing nucleotide triphosphate hydrolases"/>
    <property type="match status" value="1"/>
</dbReference>
<name>A0A7W8E8H8_9BACT</name>
<keyword evidence="1" id="KW-0813">Transport</keyword>
<proteinExistence type="predicted"/>
<dbReference type="GO" id="GO:0005524">
    <property type="term" value="F:ATP binding"/>
    <property type="evidence" value="ECO:0007669"/>
    <property type="project" value="UniProtKB-KW"/>
</dbReference>
<dbReference type="PROSITE" id="PS00211">
    <property type="entry name" value="ABC_TRANSPORTER_1"/>
    <property type="match status" value="1"/>
</dbReference>
<dbReference type="Proteomes" id="UP000584867">
    <property type="component" value="Unassembled WGS sequence"/>
</dbReference>
<dbReference type="AlphaFoldDB" id="A0A7W8E8H8"/>
<dbReference type="SUPFAM" id="SSF52540">
    <property type="entry name" value="P-loop containing nucleoside triphosphate hydrolases"/>
    <property type="match status" value="1"/>
</dbReference>
<dbReference type="InterPro" id="IPR003439">
    <property type="entry name" value="ABC_transporter-like_ATP-bd"/>
</dbReference>
<dbReference type="PANTHER" id="PTHR43023:SF6">
    <property type="entry name" value="INTERMEMBRANE PHOSPHOLIPID TRANSPORT SYSTEM ATP-BINDING PROTEIN MLAF"/>
    <property type="match status" value="1"/>
</dbReference>
<dbReference type="Pfam" id="PF00005">
    <property type="entry name" value="ABC_tran"/>
    <property type="match status" value="1"/>
</dbReference>
<dbReference type="InterPro" id="IPR003593">
    <property type="entry name" value="AAA+_ATPase"/>
</dbReference>
<dbReference type="PANTHER" id="PTHR43023">
    <property type="entry name" value="PROTEIN TRIGALACTOSYLDIACYLGLYCEROL 3, CHLOROPLASTIC"/>
    <property type="match status" value="1"/>
</dbReference>
<dbReference type="PROSITE" id="PS50893">
    <property type="entry name" value="ABC_TRANSPORTER_2"/>
    <property type="match status" value="1"/>
</dbReference>
<sequence>MTLPTPDLQVAAQPSIEMPPGAAIVEFKDVSIGFEQNHVLKNISFRVERGETRIILGPAGGGKSTLLKLANGLLKPDSGEIWIFGKPLSGMSEREIFELRAHIGMVFQESALFDSLTVEDNVAYRLHEERVPEAEAHDRVVEALRFVELEKAITKFPPELSGGMRRRVSIARAIISKPDLILYDSPTGGLDPITSTTIIELVVKQRDVSNTTSLLITHRLQDAFTLATHRFSQSTGHMEPIPDGKLDPGTKFLVLNEGKIVFDGTTHELTHTQDPWLRAYLE</sequence>
<organism evidence="5 6">
    <name type="scientific">Granulicella mallensis</name>
    <dbReference type="NCBI Taxonomy" id="940614"/>
    <lineage>
        <taxon>Bacteria</taxon>
        <taxon>Pseudomonadati</taxon>
        <taxon>Acidobacteriota</taxon>
        <taxon>Terriglobia</taxon>
        <taxon>Terriglobales</taxon>
        <taxon>Acidobacteriaceae</taxon>
        <taxon>Granulicella</taxon>
    </lineage>
</organism>
<reference evidence="5 6" key="1">
    <citation type="submission" date="2020-08" db="EMBL/GenBank/DDBJ databases">
        <title>Genomic Encyclopedia of Type Strains, Phase IV (KMG-V): Genome sequencing to study the core and pangenomes of soil and plant-associated prokaryotes.</title>
        <authorList>
            <person name="Whitman W."/>
        </authorList>
    </citation>
    <scope>NUCLEOTIDE SEQUENCE [LARGE SCALE GENOMIC DNA]</scope>
    <source>
        <strain evidence="5 6">X5P3</strain>
    </source>
</reference>
<evidence type="ECO:0000256" key="1">
    <source>
        <dbReference type="ARBA" id="ARBA00022448"/>
    </source>
</evidence>
<dbReference type="RefSeq" id="WP_184253066.1">
    <property type="nucleotide sequence ID" value="NZ_JACHIO010000003.1"/>
</dbReference>
<comment type="caution">
    <text evidence="5">The sequence shown here is derived from an EMBL/GenBank/DDBJ whole genome shotgun (WGS) entry which is preliminary data.</text>
</comment>
<evidence type="ECO:0000313" key="5">
    <source>
        <dbReference type="EMBL" id="MBB5062539.1"/>
    </source>
</evidence>
<feature type="domain" description="ABC transporter" evidence="4">
    <location>
        <begin position="25"/>
        <end position="282"/>
    </location>
</feature>
<dbReference type="InterPro" id="IPR027417">
    <property type="entry name" value="P-loop_NTPase"/>
</dbReference>
<dbReference type="EMBL" id="JACHIO010000003">
    <property type="protein sequence ID" value="MBB5062539.1"/>
    <property type="molecule type" value="Genomic_DNA"/>
</dbReference>
<protein>
    <submittedName>
        <fullName evidence="5">Phospholipid/cholesterol/gamma-HCH transport system ATP-binding protein</fullName>
    </submittedName>
</protein>
<evidence type="ECO:0000259" key="4">
    <source>
        <dbReference type="PROSITE" id="PS50893"/>
    </source>
</evidence>
<evidence type="ECO:0000256" key="2">
    <source>
        <dbReference type="ARBA" id="ARBA00022741"/>
    </source>
</evidence>
<keyword evidence="3 5" id="KW-0067">ATP-binding</keyword>
<evidence type="ECO:0000256" key="3">
    <source>
        <dbReference type="ARBA" id="ARBA00022840"/>
    </source>
</evidence>
<evidence type="ECO:0000313" key="6">
    <source>
        <dbReference type="Proteomes" id="UP000584867"/>
    </source>
</evidence>
<keyword evidence="2" id="KW-0547">Nucleotide-binding</keyword>
<dbReference type="SMART" id="SM00382">
    <property type="entry name" value="AAA"/>
    <property type="match status" value="1"/>
</dbReference>
<accession>A0A7W8E8H8</accession>
<gene>
    <name evidence="5" type="ORF">HDF15_000869</name>
</gene>
<dbReference type="GO" id="GO:0016887">
    <property type="term" value="F:ATP hydrolysis activity"/>
    <property type="evidence" value="ECO:0007669"/>
    <property type="project" value="InterPro"/>
</dbReference>